<evidence type="ECO:0000256" key="16">
    <source>
        <dbReference type="SAM" id="MobiDB-lite"/>
    </source>
</evidence>
<dbReference type="InterPro" id="IPR000722">
    <property type="entry name" value="RNA_pol_asu"/>
</dbReference>
<comment type="function">
    <text evidence="14">DNA-dependent RNA polymerase catalyzes the transcription of DNA into RNA using the four ribonucleoside triphosphates as substrates. Largest and catalytic core component of RNA polymerase I which synthesizes ribosomal RNA precursors. Forms the polymerase active center together with the second largest subunit. A single stranded DNA template strand of the promoter is positioned within the central active site cleft of Pol I. A bridging helix emanates from RPA1 and crosses the cleft near the catalytic site and is thought to promote translocation of Pol I by acting as a ratchet that moves the RNA-DNA hybrid through the active site by switching from straight to bent conformations at each step of nucleotide addition.</text>
</comment>
<keyword evidence="4 15" id="KW-0240">DNA-directed RNA polymerase</keyword>
<dbReference type="InterPro" id="IPR007066">
    <property type="entry name" value="RNA_pol_Rpb1_3"/>
</dbReference>
<proteinExistence type="inferred from homology"/>
<dbReference type="Gene3D" id="2.40.40.20">
    <property type="match status" value="1"/>
</dbReference>
<dbReference type="SMART" id="SM00663">
    <property type="entry name" value="RPOLA_N"/>
    <property type="match status" value="1"/>
</dbReference>
<organism evidence="18 19">
    <name type="scientific">Drosophila rubida</name>
    <dbReference type="NCBI Taxonomy" id="30044"/>
    <lineage>
        <taxon>Eukaryota</taxon>
        <taxon>Metazoa</taxon>
        <taxon>Ecdysozoa</taxon>
        <taxon>Arthropoda</taxon>
        <taxon>Hexapoda</taxon>
        <taxon>Insecta</taxon>
        <taxon>Pterygota</taxon>
        <taxon>Neoptera</taxon>
        <taxon>Endopterygota</taxon>
        <taxon>Diptera</taxon>
        <taxon>Brachycera</taxon>
        <taxon>Muscomorpha</taxon>
        <taxon>Ephydroidea</taxon>
        <taxon>Drosophilidae</taxon>
        <taxon>Drosophila</taxon>
    </lineage>
</organism>
<feature type="compositionally biased region" description="Acidic residues" evidence="16">
    <location>
        <begin position="1392"/>
        <end position="1429"/>
    </location>
</feature>
<evidence type="ECO:0000256" key="5">
    <source>
        <dbReference type="ARBA" id="ARBA00022553"/>
    </source>
</evidence>
<dbReference type="InterPro" id="IPR007080">
    <property type="entry name" value="RNA_pol_Rpb1_1"/>
</dbReference>
<keyword evidence="9" id="KW-0862">Zinc</keyword>
<dbReference type="InterPro" id="IPR007081">
    <property type="entry name" value="RNA_pol_Rpb1_5"/>
</dbReference>
<feature type="region of interest" description="Disordered" evidence="16">
    <location>
        <begin position="1358"/>
        <end position="1430"/>
    </location>
</feature>
<dbReference type="InterPro" id="IPR006592">
    <property type="entry name" value="RNA_pol_N"/>
</dbReference>
<dbReference type="InterPro" id="IPR038120">
    <property type="entry name" value="Rpb1_funnel_sf"/>
</dbReference>
<dbReference type="GO" id="GO:0006351">
    <property type="term" value="P:DNA-templated transcription"/>
    <property type="evidence" value="ECO:0007669"/>
    <property type="project" value="InterPro"/>
</dbReference>
<evidence type="ECO:0000256" key="2">
    <source>
        <dbReference type="ARBA" id="ARBA00006460"/>
    </source>
</evidence>
<dbReference type="InterPro" id="IPR045867">
    <property type="entry name" value="DNA-dir_RpoC_beta_prime"/>
</dbReference>
<dbReference type="GO" id="GO:0003677">
    <property type="term" value="F:DNA binding"/>
    <property type="evidence" value="ECO:0007669"/>
    <property type="project" value="InterPro"/>
</dbReference>
<evidence type="ECO:0000256" key="6">
    <source>
        <dbReference type="ARBA" id="ARBA00022679"/>
    </source>
</evidence>
<protein>
    <recommendedName>
        <fullName evidence="15">DNA-directed RNA polymerase subunit</fullName>
        <ecNumber evidence="15">2.7.7.6</ecNumber>
    </recommendedName>
</protein>
<keyword evidence="7 15" id="KW-0548">Nucleotidyltransferase</keyword>
<dbReference type="SUPFAM" id="SSF64484">
    <property type="entry name" value="beta and beta-prime subunits of DNA dependent RNA-polymerase"/>
    <property type="match status" value="1"/>
</dbReference>
<keyword evidence="12" id="KW-0539">Nucleus</keyword>
<dbReference type="PANTHER" id="PTHR19376">
    <property type="entry name" value="DNA-DIRECTED RNA POLYMERASE"/>
    <property type="match status" value="1"/>
</dbReference>
<dbReference type="InterPro" id="IPR044893">
    <property type="entry name" value="RNA_pol_Rpb1_clamp_domain"/>
</dbReference>
<dbReference type="GO" id="GO:0046872">
    <property type="term" value="F:metal ion binding"/>
    <property type="evidence" value="ECO:0007669"/>
    <property type="project" value="UniProtKB-KW"/>
</dbReference>
<evidence type="ECO:0000256" key="13">
    <source>
        <dbReference type="ARBA" id="ARBA00048552"/>
    </source>
</evidence>
<feature type="domain" description="RNA polymerase N-terminal" evidence="17">
    <location>
        <begin position="294"/>
        <end position="620"/>
    </location>
</feature>
<keyword evidence="8" id="KW-0479">Metal-binding</keyword>
<evidence type="ECO:0000256" key="10">
    <source>
        <dbReference type="ARBA" id="ARBA00022842"/>
    </source>
</evidence>
<evidence type="ECO:0000256" key="15">
    <source>
        <dbReference type="RuleBase" id="RU004279"/>
    </source>
</evidence>
<comment type="subcellular location">
    <subcellularLocation>
        <location evidence="1">Nucleus</location>
        <location evidence="1">Nucleolus</location>
    </subcellularLocation>
</comment>
<dbReference type="Gene3D" id="6.20.50.80">
    <property type="match status" value="1"/>
</dbReference>
<evidence type="ECO:0000259" key="17">
    <source>
        <dbReference type="SMART" id="SM00663"/>
    </source>
</evidence>
<dbReference type="Gene3D" id="1.10.132.30">
    <property type="match status" value="1"/>
</dbReference>
<feature type="compositionally biased region" description="Acidic residues" evidence="16">
    <location>
        <begin position="1366"/>
        <end position="1379"/>
    </location>
</feature>
<dbReference type="FunFam" id="1.10.274.100:FF:000012">
    <property type="entry name" value="DNA-directed RNA polymerase subunit"/>
    <property type="match status" value="1"/>
</dbReference>
<dbReference type="Pfam" id="PF04998">
    <property type="entry name" value="RNA_pol_Rpb1_5"/>
    <property type="match status" value="1"/>
</dbReference>
<keyword evidence="10" id="KW-0460">Magnesium</keyword>
<dbReference type="Gene3D" id="3.30.1490.180">
    <property type="entry name" value="RNA polymerase ii"/>
    <property type="match status" value="1"/>
</dbReference>
<dbReference type="PANTHER" id="PTHR19376:SF11">
    <property type="entry name" value="DNA-DIRECTED RNA POLYMERASE I SUBUNIT RPA1"/>
    <property type="match status" value="1"/>
</dbReference>
<keyword evidence="19" id="KW-1185">Reference proteome</keyword>
<dbReference type="Gene3D" id="6.10.250.2940">
    <property type="match status" value="1"/>
</dbReference>
<dbReference type="CDD" id="cd02735">
    <property type="entry name" value="RNAP_I_Rpa1_C"/>
    <property type="match status" value="1"/>
</dbReference>
<dbReference type="InterPro" id="IPR015699">
    <property type="entry name" value="DNA-dir_RNA_pol1_lsu_N"/>
</dbReference>
<dbReference type="Pfam" id="PF04997">
    <property type="entry name" value="RNA_pol_Rpb1_1"/>
    <property type="match status" value="1"/>
</dbReference>
<comment type="subunit">
    <text evidence="3">Component of the RNA polymerase I (Pol I) complex consisting of at least 13 subunits.</text>
</comment>
<comment type="caution">
    <text evidence="18">The sequence shown here is derived from an EMBL/GenBank/DDBJ whole genome shotgun (WGS) entry which is preliminary data.</text>
</comment>
<evidence type="ECO:0000313" key="18">
    <source>
        <dbReference type="EMBL" id="KAH8355320.1"/>
    </source>
</evidence>
<dbReference type="GO" id="GO:0005736">
    <property type="term" value="C:RNA polymerase I complex"/>
    <property type="evidence" value="ECO:0007669"/>
    <property type="project" value="TreeGrafter"/>
</dbReference>
<dbReference type="Proteomes" id="UP001200034">
    <property type="component" value="Unassembled WGS sequence"/>
</dbReference>
<dbReference type="CDD" id="cd00084">
    <property type="entry name" value="HMG-box_SF"/>
    <property type="match status" value="1"/>
</dbReference>
<evidence type="ECO:0000256" key="11">
    <source>
        <dbReference type="ARBA" id="ARBA00023163"/>
    </source>
</evidence>
<dbReference type="FunFam" id="4.10.860.120:FF:000014">
    <property type="entry name" value="DNA-directed RNA polymerase subunit"/>
    <property type="match status" value="1"/>
</dbReference>
<sequence>MGSRKPLDVHLFPSDLEFAVFTDEEIHKLSVVKIITGLTFDALGHPITGGLYDIRLGSYGRCMDPCGTCLKMQDCPGHMGHIELGSLVYNPFFIKLVQRLLCIFCLHCFKMQMKDHESEIIMLQLRLIDAGYIIEAQELEVFKSEIACQSSDELVKLDNGDAVHPRIAAANELLAKNISNASNVTKTSCSLRTAITHAALQRGSSKKCRHCNKSMRFVRYLHRRLVYYVTIADMKERIGDVAEGSGQNKVIFADECRRYLRKIYENYPQLLKLLVPVLNLNGEASTTGDHSPVDMFFMGSIPVTPPRARPMNVINDMMKGNPQTDIYVNIIENNHVLNVVLKFMKGKEENLSDQAKAAYKNMRGVNSHEKLYNAWLSLQSSVDVLLDVNMSRDIKSAEGLKQVLEKKEGLIRKHMMGKRVNYAARTVITPDPNIDVDEIGIPDIFARKLSYPVPVTEWNVIELRKMVMNGPDVHPGANYIQDSKGLTTYIPADNAAKRASMAKLLLNNPKDGVKIVHRHVLNGDVLLLNRQPSLHKPSIMAHKARILHGEKTFRLHYSNCKAYNADFDGDEMNAHYPQSEVARAEAYNLVNVASNYLVPKDGTPLGGLIQDQVISGVKLSIRGRFFNREDYQQLVYQGLSHLKGDVKLLPPAILKPATLWSGKQVLSTIIINLIPEGYERINLDSFAKIGGKNWNVARSRKPMCGTLPLEQEMSESQVQIRKGELLVGVLDKQQYGATTFGLIHCMYELYGGDVSTRLLTAFTKVFTFFLQWEGFTLGVKDILVSGEADHKRRKIINECRDVGNNAVAAALDLDDVPPHDELAEQMEAAYVKDSKFRVLLDRKYKSLLDGYTNDINKTCLPGGLISKFPSNNLQLMVLSGAKGSMVNTMQISCLLGQIELEGKRPPLMISGKSLPSFTSFETSPKSGGFIDGRFMTGIQPQDFFFHCMAGREGLIDTAVKTSRSGYLQRCLIKHLEGLSVHYDLTVRDSDNSVVQFLYGEDGLDILKSKFFNGKFCADFLAQNVKAVLRPSQLQSMKDEECLAKVQRHEKHIRSWQKKRPAKLRAAFTHFSEELRNEVEVQRPNEINAKTGRRRFDEGLLKLWKKADAEDKALYRKKYARCPDPSVAVYKQDIYYGSVSERTRELIDSYTRKQPSHKQIISDIMHMKSIKALASPGEPVGLIAAQSIGEPSTQMTLNTFHFAGRGEMNVTLGIPRLREILMLASSNIKTPSMDIPIKPGQQQNAEKLRISLNCVTLSSLLESVHISTSLTLEPERAYVYDLQFNFLPREIYKEDYGVRPKRIIKYMHQTYFKQLIRAILKISNAKKTSKIVVVDEKKEGGNKQDEENDQDLDAAEVMGGGLRSQDNDDDSSDEGGDDDATGIKLKQRKTDENDYDDPDDAEELIDANDDEEDEEEDGEGIDPANDENAELDDKSVEKLLSNQMVQDYTYDKENHLWCRVKLNLSVRYQKPDLTSVIRELAAKSIVHQVQHIKRAIIYKGNDDEQLLKTDGINIGEMFQHNKILDLNRLYSNDIHAIARTYGIEAATQVIVKEVSNVFKVYGITVDRRHLSLIADYMTFDGTFQPLSRKGMEHSSSPLQQMSFESSLQFLRNAAGFGRPDELNSPSSRLMVGLPVRNGTGAFELLTKIC</sequence>
<evidence type="ECO:0000256" key="7">
    <source>
        <dbReference type="ARBA" id="ARBA00022695"/>
    </source>
</evidence>
<dbReference type="Pfam" id="PF05000">
    <property type="entry name" value="RNA_pol_Rpb1_4"/>
    <property type="match status" value="1"/>
</dbReference>
<dbReference type="EC" id="2.7.7.6" evidence="15"/>
<comment type="similarity">
    <text evidence="2 15">Belongs to the RNA polymerase beta' chain family.</text>
</comment>
<keyword evidence="6 15" id="KW-0808">Transferase</keyword>
<reference evidence="18" key="1">
    <citation type="journal article" date="2021" name="Mol. Ecol. Resour.">
        <title>Phylogenomic analyses of the genus Drosophila reveals genomic signals of climate adaptation.</title>
        <authorList>
            <person name="Li F."/>
            <person name="Rane R.V."/>
            <person name="Luria V."/>
            <person name="Xiong Z."/>
            <person name="Chen J."/>
            <person name="Li Z."/>
            <person name="Catullo R.A."/>
            <person name="Griffin P.C."/>
            <person name="Schiffer M."/>
            <person name="Pearce S."/>
            <person name="Lee S.F."/>
            <person name="McElroy K."/>
            <person name="Stocker A."/>
            <person name="Shirriffs J."/>
            <person name="Cockerell F."/>
            <person name="Coppin C."/>
            <person name="Sgro C.M."/>
            <person name="Karger A."/>
            <person name="Cain J.W."/>
            <person name="Weber J.A."/>
            <person name="Santpere G."/>
            <person name="Kirschner M.W."/>
            <person name="Hoffmann A.A."/>
            <person name="Oakeshott J.G."/>
            <person name="Zhang G."/>
        </authorList>
    </citation>
    <scope>NUCLEOTIDE SEQUENCE</scope>
    <source>
        <strain evidence="18">BGI-SZ-2011g</strain>
    </source>
</reference>
<evidence type="ECO:0000256" key="8">
    <source>
        <dbReference type="ARBA" id="ARBA00022723"/>
    </source>
</evidence>
<dbReference type="InterPro" id="IPR042102">
    <property type="entry name" value="RNA_pol_Rpb1_3_sf"/>
</dbReference>
<evidence type="ECO:0000256" key="3">
    <source>
        <dbReference type="ARBA" id="ARBA00011251"/>
    </source>
</evidence>
<evidence type="ECO:0000256" key="9">
    <source>
        <dbReference type="ARBA" id="ARBA00022833"/>
    </source>
</evidence>
<dbReference type="GO" id="GO:0003899">
    <property type="term" value="F:DNA-directed RNA polymerase activity"/>
    <property type="evidence" value="ECO:0007669"/>
    <property type="project" value="UniProtKB-EC"/>
</dbReference>
<evidence type="ECO:0000256" key="1">
    <source>
        <dbReference type="ARBA" id="ARBA00004604"/>
    </source>
</evidence>
<dbReference type="InterPro" id="IPR047107">
    <property type="entry name" value="DNA-dir_RNA_pol1_lsu_C"/>
</dbReference>
<dbReference type="FunFam" id="2.40.40.20:FF:000019">
    <property type="entry name" value="DNA-directed RNA polymerase II subunit RPB1"/>
    <property type="match status" value="1"/>
</dbReference>
<keyword evidence="5" id="KW-0597">Phosphoprotein</keyword>
<dbReference type="EMBL" id="JAJJHW010003889">
    <property type="protein sequence ID" value="KAH8355320.1"/>
    <property type="molecule type" value="Genomic_DNA"/>
</dbReference>
<accession>A0AAD4PH32</accession>
<name>A0AAD4PH32_9MUSC</name>
<dbReference type="Pfam" id="PF04983">
    <property type="entry name" value="RNA_pol_Rpb1_3"/>
    <property type="match status" value="1"/>
</dbReference>
<gene>
    <name evidence="18" type="ORF">KR093_010779</name>
</gene>
<dbReference type="CDD" id="cd01435">
    <property type="entry name" value="RNAP_I_RPA1_N"/>
    <property type="match status" value="1"/>
</dbReference>
<evidence type="ECO:0000256" key="14">
    <source>
        <dbReference type="ARBA" id="ARBA00053996"/>
    </source>
</evidence>
<evidence type="ECO:0000313" key="19">
    <source>
        <dbReference type="Proteomes" id="UP001200034"/>
    </source>
</evidence>
<evidence type="ECO:0000256" key="4">
    <source>
        <dbReference type="ARBA" id="ARBA00022478"/>
    </source>
</evidence>
<dbReference type="InterPro" id="IPR007083">
    <property type="entry name" value="RNA_pol_Rpb1_4"/>
</dbReference>
<dbReference type="Gene3D" id="4.10.860.120">
    <property type="entry name" value="RNA polymerase II, clamp domain"/>
    <property type="match status" value="1"/>
</dbReference>
<dbReference type="Gene3D" id="3.30.70.2850">
    <property type="match status" value="1"/>
</dbReference>
<comment type="catalytic activity">
    <reaction evidence="13 15">
        <text>RNA(n) + a ribonucleoside 5'-triphosphate = RNA(n+1) + diphosphate</text>
        <dbReference type="Rhea" id="RHEA:21248"/>
        <dbReference type="Rhea" id="RHEA-COMP:14527"/>
        <dbReference type="Rhea" id="RHEA-COMP:17342"/>
        <dbReference type="ChEBI" id="CHEBI:33019"/>
        <dbReference type="ChEBI" id="CHEBI:61557"/>
        <dbReference type="ChEBI" id="CHEBI:140395"/>
        <dbReference type="EC" id="2.7.7.6"/>
    </reaction>
</comment>
<dbReference type="Gene3D" id="1.10.274.100">
    <property type="entry name" value="RNA polymerase Rpb1, domain 3"/>
    <property type="match status" value="1"/>
</dbReference>
<evidence type="ECO:0000256" key="12">
    <source>
        <dbReference type="ARBA" id="ARBA00023242"/>
    </source>
</evidence>
<dbReference type="Pfam" id="PF00623">
    <property type="entry name" value="RNA_pol_Rpb1_2"/>
    <property type="match status" value="1"/>
</dbReference>
<keyword evidence="11 15" id="KW-0804">Transcription</keyword>